<reference evidence="2" key="1">
    <citation type="submission" date="2019-02" db="EMBL/GenBank/DDBJ databases">
        <authorList>
            <person name="Gruber-Vodicka R. H."/>
            <person name="Seah K. B. B."/>
        </authorList>
    </citation>
    <scope>NUCLEOTIDE SEQUENCE</scope>
    <source>
        <strain evidence="2">BECK_DK47</strain>
    </source>
</reference>
<proteinExistence type="predicted"/>
<organism evidence="2">
    <name type="scientific">Candidatus Kentrum sp. DK</name>
    <dbReference type="NCBI Taxonomy" id="2126562"/>
    <lineage>
        <taxon>Bacteria</taxon>
        <taxon>Pseudomonadati</taxon>
        <taxon>Pseudomonadota</taxon>
        <taxon>Gammaproteobacteria</taxon>
        <taxon>Candidatus Kentrum</taxon>
    </lineage>
</organism>
<feature type="compositionally biased region" description="Basic and acidic residues" evidence="1">
    <location>
        <begin position="123"/>
        <end position="132"/>
    </location>
</feature>
<dbReference type="AlphaFoldDB" id="A0A450T3J1"/>
<sequence length="176" mass="19334">MSAGFGRVKQDAGGLPWQERGFPQDRSVVSPINYSPSLSWSRNKIAKNFPFNELICDDSSAFRPNFDPLADEIRKDQAFLVDSRKALEDAGKAEAKRRRAINAMEKLRGSGNGGLVEALLEERGRERTDSHESASTPRVFSGAERQRAIDAMEKLRGSGNGGLVEALLELRGRAAT</sequence>
<dbReference type="EMBL" id="CAADEX010000096">
    <property type="protein sequence ID" value="VFJ60864.1"/>
    <property type="molecule type" value="Genomic_DNA"/>
</dbReference>
<evidence type="ECO:0000256" key="1">
    <source>
        <dbReference type="SAM" id="MobiDB-lite"/>
    </source>
</evidence>
<feature type="region of interest" description="Disordered" evidence="1">
    <location>
        <begin position="1"/>
        <end position="28"/>
    </location>
</feature>
<feature type="region of interest" description="Disordered" evidence="1">
    <location>
        <begin position="123"/>
        <end position="144"/>
    </location>
</feature>
<evidence type="ECO:0000313" key="2">
    <source>
        <dbReference type="EMBL" id="VFJ60864.1"/>
    </source>
</evidence>
<protein>
    <submittedName>
        <fullName evidence="2">Uncharacterized protein</fullName>
    </submittedName>
</protein>
<gene>
    <name evidence="2" type="ORF">BECKDK2373B_GA0170837_10967</name>
</gene>
<accession>A0A450T3J1</accession>
<name>A0A450T3J1_9GAMM</name>